<comment type="caution">
    <text evidence="1">The sequence shown here is derived from an EMBL/GenBank/DDBJ whole genome shotgun (WGS) entry which is preliminary data.</text>
</comment>
<protein>
    <recommendedName>
        <fullName evidence="3">FHA domain-containing protein</fullName>
    </recommendedName>
</protein>
<evidence type="ECO:0000313" key="1">
    <source>
        <dbReference type="EMBL" id="MBL0003166.1"/>
    </source>
</evidence>
<proteinExistence type="predicted"/>
<evidence type="ECO:0000313" key="2">
    <source>
        <dbReference type="Proteomes" id="UP000886632"/>
    </source>
</evidence>
<evidence type="ECO:0008006" key="3">
    <source>
        <dbReference type="Google" id="ProtNLM"/>
    </source>
</evidence>
<accession>A0A9D7Y0T5</accession>
<sequence>MTTNDRDLRVDFAGELFTVTPPQRFSVGRQGDLELDDNPFLHRRFVEITHSGDHWWVDNVGSRLSLSLTDGHGLMRAVLGPSARMPIVFPRVVLSFAAGPTAYELYLMTTVAGFAPSHHPASYSSGDTTVGPERFTPAQRVLMLALAEPVLRRVGSGSSKIPASADAAKRLGWSITRFNRKLDNVCDKLSAAGVAGLRGTSSGQATNRRVALVEYAVSTLLVRAADLPMLDIEYRANTQHDEPRESQPAGEDR</sequence>
<reference evidence="1" key="1">
    <citation type="submission" date="2020-10" db="EMBL/GenBank/DDBJ databases">
        <title>Connecting structure to function with the recovery of over 1000 high-quality activated sludge metagenome-assembled genomes encoding full-length rRNA genes using long-read sequencing.</title>
        <authorList>
            <person name="Singleton C.M."/>
            <person name="Petriglieri F."/>
            <person name="Kristensen J.M."/>
            <person name="Kirkegaard R.H."/>
            <person name="Michaelsen T.Y."/>
            <person name="Andersen M.H."/>
            <person name="Karst S.M."/>
            <person name="Dueholm M.S."/>
            <person name="Nielsen P.H."/>
            <person name="Albertsen M."/>
        </authorList>
    </citation>
    <scope>NUCLEOTIDE SEQUENCE</scope>
    <source>
        <strain evidence="1">Ribe_18-Q3-R11-54_MAXAC.001</strain>
    </source>
</reference>
<dbReference type="AlphaFoldDB" id="A0A9D7Y0T5"/>
<dbReference type="EMBL" id="JADKGK010000009">
    <property type="protein sequence ID" value="MBL0003166.1"/>
    <property type="molecule type" value="Genomic_DNA"/>
</dbReference>
<organism evidence="1 2">
    <name type="scientific">Candidatus Phosphoribacter hodrii</name>
    <dbReference type="NCBI Taxonomy" id="2953743"/>
    <lineage>
        <taxon>Bacteria</taxon>
        <taxon>Bacillati</taxon>
        <taxon>Actinomycetota</taxon>
        <taxon>Actinomycetes</taxon>
        <taxon>Micrococcales</taxon>
        <taxon>Dermatophilaceae</taxon>
        <taxon>Candidatus Phosphoribacter</taxon>
    </lineage>
</organism>
<name>A0A9D7Y0T5_9MICO</name>
<gene>
    <name evidence="1" type="ORF">IPP00_03975</name>
</gene>
<dbReference type="Proteomes" id="UP000886632">
    <property type="component" value="Unassembled WGS sequence"/>
</dbReference>